<evidence type="ECO:0000313" key="5">
    <source>
        <dbReference type="Proteomes" id="UP000319160"/>
    </source>
</evidence>
<dbReference type="PANTHER" id="PTHR33365">
    <property type="entry name" value="YALI0B05434P"/>
    <property type="match status" value="1"/>
</dbReference>
<keyword evidence="5" id="KW-1185">Reference proteome</keyword>
<evidence type="ECO:0000256" key="2">
    <source>
        <dbReference type="SAM" id="MobiDB-lite"/>
    </source>
</evidence>
<dbReference type="OrthoDB" id="3687641at2759"/>
<organism evidence="4 5">
    <name type="scientific">Xylaria flabelliformis</name>
    <dbReference type="NCBI Taxonomy" id="2512241"/>
    <lineage>
        <taxon>Eukaryota</taxon>
        <taxon>Fungi</taxon>
        <taxon>Dikarya</taxon>
        <taxon>Ascomycota</taxon>
        <taxon>Pezizomycotina</taxon>
        <taxon>Sordariomycetes</taxon>
        <taxon>Xylariomycetidae</taxon>
        <taxon>Xylariales</taxon>
        <taxon>Xylariaceae</taxon>
        <taxon>Xylaria</taxon>
    </lineage>
</organism>
<feature type="region of interest" description="Disordered" evidence="2">
    <location>
        <begin position="1"/>
        <end position="35"/>
    </location>
</feature>
<evidence type="ECO:0000256" key="3">
    <source>
        <dbReference type="SAM" id="Phobius"/>
    </source>
</evidence>
<dbReference type="InterPro" id="IPR021765">
    <property type="entry name" value="UstYa-like"/>
</dbReference>
<keyword evidence="3" id="KW-1133">Transmembrane helix</keyword>
<dbReference type="EMBL" id="VFLP01000082">
    <property type="protein sequence ID" value="TRX88689.1"/>
    <property type="molecule type" value="Genomic_DNA"/>
</dbReference>
<sequence length="324" mass="38136">MFYWEKRSVERDPESSEAGDRLLSDTSSDHSLSRDRPRTWASTLWSGRYLHGALILFYTALYLTLMYAIPKPSCSTEATTSHLPRLQWEERKFPTNIVDNPFTGNPRDELDEAWHKLLRNDNIRVPKDYLDERNLKSVYTKDGTEGIASLSVFHSLHCLKKVKKMLFKEYYHGGKSEEAMAREEKHVDHCVEYIRESLMCQPDLSMVTFRWINNTAQHEDKSEFYPTNFDVDMHRCANWQHLDSWAGERMFNLFEVDLLERPEPVVRFLLCRNMASEIPECNRAKPTNPAMRYWHVLHVEYDLKSPLAEPRWITSKTVVFKPAP</sequence>
<evidence type="ECO:0000256" key="1">
    <source>
        <dbReference type="ARBA" id="ARBA00035112"/>
    </source>
</evidence>
<name>A0A553HL61_9PEZI</name>
<keyword evidence="3" id="KW-0812">Transmembrane</keyword>
<reference evidence="5" key="1">
    <citation type="submission" date="2019-06" db="EMBL/GenBank/DDBJ databases">
        <title>Draft genome sequence of the griseofulvin-producing fungus Xylaria cubensis strain G536.</title>
        <authorList>
            <person name="Mead M.E."/>
            <person name="Raja H.A."/>
            <person name="Steenwyk J.L."/>
            <person name="Knowles S.L."/>
            <person name="Oberlies N.H."/>
            <person name="Rokas A."/>
        </authorList>
    </citation>
    <scope>NUCLEOTIDE SEQUENCE [LARGE SCALE GENOMIC DNA]</scope>
    <source>
        <strain evidence="5">G536</strain>
    </source>
</reference>
<keyword evidence="3" id="KW-0472">Membrane</keyword>
<dbReference type="Proteomes" id="UP000319160">
    <property type="component" value="Unassembled WGS sequence"/>
</dbReference>
<dbReference type="PANTHER" id="PTHR33365:SF7">
    <property type="entry name" value="TAT PATHWAY SIGNAL SEQUENCE"/>
    <property type="match status" value="1"/>
</dbReference>
<proteinExistence type="inferred from homology"/>
<comment type="caution">
    <text evidence="4">The sequence shown here is derived from an EMBL/GenBank/DDBJ whole genome shotgun (WGS) entry which is preliminary data.</text>
</comment>
<comment type="similarity">
    <text evidence="1">Belongs to the ustYa family.</text>
</comment>
<dbReference type="Pfam" id="PF11807">
    <property type="entry name" value="UstYa"/>
    <property type="match status" value="1"/>
</dbReference>
<dbReference type="AlphaFoldDB" id="A0A553HL61"/>
<protein>
    <submittedName>
        <fullName evidence="4">Uncharacterized protein</fullName>
    </submittedName>
</protein>
<gene>
    <name evidence="4" type="ORF">FHL15_010455</name>
</gene>
<dbReference type="GO" id="GO:0043386">
    <property type="term" value="P:mycotoxin biosynthetic process"/>
    <property type="evidence" value="ECO:0007669"/>
    <property type="project" value="InterPro"/>
</dbReference>
<accession>A0A553HL61</accession>
<feature type="transmembrane region" description="Helical" evidence="3">
    <location>
        <begin position="49"/>
        <end position="69"/>
    </location>
</feature>
<evidence type="ECO:0000313" key="4">
    <source>
        <dbReference type="EMBL" id="TRX88689.1"/>
    </source>
</evidence>